<proteinExistence type="predicted"/>
<keyword evidence="4" id="KW-0547">Nucleotide-binding</keyword>
<comment type="caution">
    <text evidence="10">The sequence shown here is derived from an EMBL/GenBank/DDBJ whole genome shotgun (WGS) entry which is preliminary data.</text>
</comment>
<feature type="transmembrane region" description="Helical" evidence="8">
    <location>
        <begin position="74"/>
        <end position="94"/>
    </location>
</feature>
<evidence type="ECO:0000259" key="9">
    <source>
        <dbReference type="Pfam" id="PF18967"/>
    </source>
</evidence>
<evidence type="ECO:0000256" key="4">
    <source>
        <dbReference type="ARBA" id="ARBA00022741"/>
    </source>
</evidence>
<evidence type="ECO:0000256" key="7">
    <source>
        <dbReference type="ARBA" id="ARBA00023136"/>
    </source>
</evidence>
<evidence type="ECO:0000313" key="10">
    <source>
        <dbReference type="EMBL" id="MBB3078180.1"/>
    </source>
</evidence>
<keyword evidence="5 8" id="KW-1133">Transmembrane helix</keyword>
<evidence type="ECO:0000256" key="8">
    <source>
        <dbReference type="SAM" id="Phobius"/>
    </source>
</evidence>
<keyword evidence="7 8" id="KW-0472">Membrane</keyword>
<keyword evidence="11" id="KW-1185">Reference proteome</keyword>
<evidence type="ECO:0000256" key="6">
    <source>
        <dbReference type="ARBA" id="ARBA00023118"/>
    </source>
</evidence>
<comment type="subcellular location">
    <subcellularLocation>
        <location evidence="1">Cell membrane</location>
    </subcellularLocation>
</comment>
<evidence type="ECO:0000256" key="2">
    <source>
        <dbReference type="ARBA" id="ARBA00022475"/>
    </source>
</evidence>
<gene>
    <name evidence="10" type="ORF">FHS41_004687</name>
</gene>
<evidence type="ECO:0000256" key="5">
    <source>
        <dbReference type="ARBA" id="ARBA00022989"/>
    </source>
</evidence>
<reference evidence="10 11" key="1">
    <citation type="submission" date="2020-08" db="EMBL/GenBank/DDBJ databases">
        <title>Genomic Encyclopedia of Type Strains, Phase III (KMG-III): the genomes of soil and plant-associated and newly described type strains.</title>
        <authorList>
            <person name="Whitman W."/>
        </authorList>
    </citation>
    <scope>NUCLEOTIDE SEQUENCE [LARGE SCALE GENOMIC DNA]</scope>
    <source>
        <strain evidence="10 11">CECT 3237</strain>
    </source>
</reference>
<dbReference type="AlphaFoldDB" id="A0A7W5F309"/>
<dbReference type="EMBL" id="JACHXE010000004">
    <property type="protein sequence ID" value="MBB3078180.1"/>
    <property type="molecule type" value="Genomic_DNA"/>
</dbReference>
<protein>
    <recommendedName>
        <fullName evidence="9">Pycsar effector protein domain-containing protein</fullName>
    </recommendedName>
</protein>
<name>A0A7W5F309_9ACTN</name>
<dbReference type="InterPro" id="IPR043760">
    <property type="entry name" value="PycTM_dom"/>
</dbReference>
<sequence length="145" mass="15177">MTTHRGEFRTEADRAAPPADLTRTLLTEAREELVKADSRAELTLATLGAALTALLGAIAAGVIAPAQYAVIPQLLVWSGCAACAPSLVLLGLAARPRPTPARDLSSPEALSRTAWIKYRCIRRGMAWGAAFLVLTLAGTLAGVLS</sequence>
<organism evidence="10 11">
    <name type="scientific">Streptomyces violarus</name>
    <dbReference type="NCBI Taxonomy" id="67380"/>
    <lineage>
        <taxon>Bacteria</taxon>
        <taxon>Bacillati</taxon>
        <taxon>Actinomycetota</taxon>
        <taxon>Actinomycetes</taxon>
        <taxon>Kitasatosporales</taxon>
        <taxon>Streptomycetaceae</taxon>
        <taxon>Streptomyces</taxon>
    </lineage>
</organism>
<dbReference type="Pfam" id="PF18967">
    <property type="entry name" value="PycTM"/>
    <property type="match status" value="1"/>
</dbReference>
<feature type="transmembrane region" description="Helical" evidence="8">
    <location>
        <begin position="42"/>
        <end position="68"/>
    </location>
</feature>
<dbReference type="RefSeq" id="WP_184594489.1">
    <property type="nucleotide sequence ID" value="NZ_BMUP01000006.1"/>
</dbReference>
<keyword evidence="3 8" id="KW-0812">Transmembrane</keyword>
<accession>A0A7W5F309</accession>
<feature type="domain" description="Pycsar effector protein" evidence="9">
    <location>
        <begin position="24"/>
        <end position="100"/>
    </location>
</feature>
<feature type="transmembrane region" description="Helical" evidence="8">
    <location>
        <begin position="125"/>
        <end position="144"/>
    </location>
</feature>
<dbReference type="Proteomes" id="UP000572907">
    <property type="component" value="Unassembled WGS sequence"/>
</dbReference>
<keyword evidence="6" id="KW-0051">Antiviral defense</keyword>
<evidence type="ECO:0000256" key="3">
    <source>
        <dbReference type="ARBA" id="ARBA00022692"/>
    </source>
</evidence>
<keyword evidence="2" id="KW-1003">Cell membrane</keyword>
<evidence type="ECO:0000313" key="11">
    <source>
        <dbReference type="Proteomes" id="UP000572907"/>
    </source>
</evidence>
<evidence type="ECO:0000256" key="1">
    <source>
        <dbReference type="ARBA" id="ARBA00004236"/>
    </source>
</evidence>